<protein>
    <submittedName>
        <fullName evidence="2">Uncharacterized protein</fullName>
    </submittedName>
</protein>
<dbReference type="KEGG" id="mbd:MEBOL_006765"/>
<dbReference type="AlphaFoldDB" id="A0A250INF6"/>
<organism evidence="2 3">
    <name type="scientific">Melittangium boletus DSM 14713</name>
    <dbReference type="NCBI Taxonomy" id="1294270"/>
    <lineage>
        <taxon>Bacteria</taxon>
        <taxon>Pseudomonadati</taxon>
        <taxon>Myxococcota</taxon>
        <taxon>Myxococcia</taxon>
        <taxon>Myxococcales</taxon>
        <taxon>Cystobacterineae</taxon>
        <taxon>Archangiaceae</taxon>
        <taxon>Melittangium</taxon>
    </lineage>
</organism>
<reference evidence="2 3" key="1">
    <citation type="submission" date="2017-06" db="EMBL/GenBank/DDBJ databases">
        <authorList>
            <person name="Kim H.J."/>
            <person name="Triplett B.A."/>
        </authorList>
    </citation>
    <scope>NUCLEOTIDE SEQUENCE [LARGE SCALE GENOMIC DNA]</scope>
    <source>
        <strain evidence="2 3">DSM 14713</strain>
    </source>
</reference>
<gene>
    <name evidence="2" type="ORF">MEBOL_006765</name>
</gene>
<dbReference type="EMBL" id="CP022163">
    <property type="protein sequence ID" value="ATB33274.1"/>
    <property type="molecule type" value="Genomic_DNA"/>
</dbReference>
<sequence length="120" mass="13195">MLPNHNGHVLKLTRQVISPFPGEECFPAKPAFWAGAGPRSAGAKARCVALGPGRFTPRERRGRGPVPPPPQGMLLLAGTGSKRHFWQALFSQVYCWRRVGATLLQPGRSNARPLRLEMML</sequence>
<dbReference type="Proteomes" id="UP000217289">
    <property type="component" value="Chromosome"/>
</dbReference>
<keyword evidence="3" id="KW-1185">Reference proteome</keyword>
<feature type="region of interest" description="Disordered" evidence="1">
    <location>
        <begin position="52"/>
        <end position="71"/>
    </location>
</feature>
<evidence type="ECO:0000256" key="1">
    <source>
        <dbReference type="SAM" id="MobiDB-lite"/>
    </source>
</evidence>
<accession>A0A250INF6</accession>
<evidence type="ECO:0000313" key="3">
    <source>
        <dbReference type="Proteomes" id="UP000217289"/>
    </source>
</evidence>
<proteinExistence type="predicted"/>
<evidence type="ECO:0000313" key="2">
    <source>
        <dbReference type="EMBL" id="ATB33274.1"/>
    </source>
</evidence>
<name>A0A250INF6_9BACT</name>